<reference evidence="2" key="2">
    <citation type="submission" date="2021-12" db="EMBL/GenBank/DDBJ databases">
        <title>Resequencing data analysis of finger millet.</title>
        <authorList>
            <person name="Hatakeyama M."/>
            <person name="Aluri S."/>
            <person name="Balachadran M.T."/>
            <person name="Sivarajan S.R."/>
            <person name="Poveda L."/>
            <person name="Shimizu-Inatsugi R."/>
            <person name="Schlapbach R."/>
            <person name="Sreeman S.M."/>
            <person name="Shimizu K.K."/>
        </authorList>
    </citation>
    <scope>NUCLEOTIDE SEQUENCE</scope>
</reference>
<dbReference type="EMBL" id="BQKI01000092">
    <property type="protein sequence ID" value="GJN36970.1"/>
    <property type="molecule type" value="Genomic_DNA"/>
</dbReference>
<comment type="caution">
    <text evidence="2">The sequence shown here is derived from an EMBL/GenBank/DDBJ whole genome shotgun (WGS) entry which is preliminary data.</text>
</comment>
<sequence>MVQSYWQGLQQSSVPTNIDQSAIDALNHNQQQQPGMDALNSVIDADGNPQEVPLPDTLHVVKPVLQGGSQIDTPNTSSHILLQTLQQLEPDTAKEADIIATNIALEKLPQNSSNLVANVLEKAAAISHDNILKKLHIDYPESDSSGLSVGTAASLRRTLRINELQTDVANVVLEDAIDSPQTANSPATEQGLAIQSLQVDNTRSSSISTPPKRQHNSLHHSSIERVSPEKRVKTSLFGTPEVGTAGSFCRTPVHHVSAQTSCYD</sequence>
<protein>
    <submittedName>
        <fullName evidence="2">Uncharacterized protein</fullName>
    </submittedName>
</protein>
<feature type="compositionally biased region" description="Basic and acidic residues" evidence="1">
    <location>
        <begin position="221"/>
        <end position="231"/>
    </location>
</feature>
<accession>A0AAV5FR69</accession>
<dbReference type="Proteomes" id="UP001054889">
    <property type="component" value="Unassembled WGS sequence"/>
</dbReference>
<evidence type="ECO:0000313" key="2">
    <source>
        <dbReference type="EMBL" id="GJN36970.1"/>
    </source>
</evidence>
<evidence type="ECO:0000256" key="1">
    <source>
        <dbReference type="SAM" id="MobiDB-lite"/>
    </source>
</evidence>
<gene>
    <name evidence="2" type="primary">gb25879</name>
    <name evidence="2" type="ORF">PR202_gb25879</name>
</gene>
<proteinExistence type="predicted"/>
<name>A0AAV5FR69_ELECO</name>
<keyword evidence="3" id="KW-1185">Reference proteome</keyword>
<reference evidence="2" key="1">
    <citation type="journal article" date="2018" name="DNA Res.">
        <title>Multiple hybrid de novo genome assembly of finger millet, an orphan allotetraploid crop.</title>
        <authorList>
            <person name="Hatakeyama M."/>
            <person name="Aluri S."/>
            <person name="Balachadran M.T."/>
            <person name="Sivarajan S.R."/>
            <person name="Patrignani A."/>
            <person name="Gruter S."/>
            <person name="Poveda L."/>
            <person name="Shimizu-Inatsugi R."/>
            <person name="Baeten J."/>
            <person name="Francoijs K.J."/>
            <person name="Nataraja K.N."/>
            <person name="Reddy Y.A.N."/>
            <person name="Phadnis S."/>
            <person name="Ravikumar R.L."/>
            <person name="Schlapbach R."/>
            <person name="Sreeman S.M."/>
            <person name="Shimizu K.K."/>
        </authorList>
    </citation>
    <scope>NUCLEOTIDE SEQUENCE</scope>
</reference>
<evidence type="ECO:0000313" key="3">
    <source>
        <dbReference type="Proteomes" id="UP001054889"/>
    </source>
</evidence>
<organism evidence="2 3">
    <name type="scientific">Eleusine coracana subsp. coracana</name>
    <dbReference type="NCBI Taxonomy" id="191504"/>
    <lineage>
        <taxon>Eukaryota</taxon>
        <taxon>Viridiplantae</taxon>
        <taxon>Streptophyta</taxon>
        <taxon>Embryophyta</taxon>
        <taxon>Tracheophyta</taxon>
        <taxon>Spermatophyta</taxon>
        <taxon>Magnoliopsida</taxon>
        <taxon>Liliopsida</taxon>
        <taxon>Poales</taxon>
        <taxon>Poaceae</taxon>
        <taxon>PACMAD clade</taxon>
        <taxon>Chloridoideae</taxon>
        <taxon>Cynodonteae</taxon>
        <taxon>Eleusininae</taxon>
        <taxon>Eleusine</taxon>
    </lineage>
</organism>
<feature type="region of interest" description="Disordered" evidence="1">
    <location>
        <begin position="199"/>
        <end position="231"/>
    </location>
</feature>
<feature type="compositionally biased region" description="Polar residues" evidence="1">
    <location>
        <begin position="199"/>
        <end position="211"/>
    </location>
</feature>
<dbReference type="AlphaFoldDB" id="A0AAV5FR69"/>